<name>A0A1J5QB30_9ZZZZ</name>
<keyword evidence="1" id="KW-1133">Transmembrane helix</keyword>
<dbReference type="AlphaFoldDB" id="A0A1J5QB30"/>
<keyword evidence="1" id="KW-0472">Membrane</keyword>
<keyword evidence="1" id="KW-0812">Transmembrane</keyword>
<evidence type="ECO:0000256" key="1">
    <source>
        <dbReference type="SAM" id="Phobius"/>
    </source>
</evidence>
<comment type="caution">
    <text evidence="2">The sequence shown here is derived from an EMBL/GenBank/DDBJ whole genome shotgun (WGS) entry which is preliminary data.</text>
</comment>
<sequence>MLVGHACTRTGILLGVSGGVVSWAAFGLSWYFALVVAWFIMFLTGALLKLSFKTA</sequence>
<feature type="transmembrane region" description="Helical" evidence="1">
    <location>
        <begin position="28"/>
        <end position="48"/>
    </location>
</feature>
<proteinExistence type="predicted"/>
<gene>
    <name evidence="2" type="ORF">GALL_373670</name>
</gene>
<dbReference type="EMBL" id="MLJW01001000">
    <property type="protein sequence ID" value="OIQ80870.1"/>
    <property type="molecule type" value="Genomic_DNA"/>
</dbReference>
<accession>A0A1J5QB30</accession>
<protein>
    <submittedName>
        <fullName evidence="2">Uncharacterized protein</fullName>
    </submittedName>
</protein>
<evidence type="ECO:0000313" key="2">
    <source>
        <dbReference type="EMBL" id="OIQ80870.1"/>
    </source>
</evidence>
<reference evidence="2" key="1">
    <citation type="submission" date="2016-10" db="EMBL/GenBank/DDBJ databases">
        <title>Sequence of Gallionella enrichment culture.</title>
        <authorList>
            <person name="Poehlein A."/>
            <person name="Muehling M."/>
            <person name="Daniel R."/>
        </authorList>
    </citation>
    <scope>NUCLEOTIDE SEQUENCE</scope>
</reference>
<organism evidence="2">
    <name type="scientific">mine drainage metagenome</name>
    <dbReference type="NCBI Taxonomy" id="410659"/>
    <lineage>
        <taxon>unclassified sequences</taxon>
        <taxon>metagenomes</taxon>
        <taxon>ecological metagenomes</taxon>
    </lineage>
</organism>